<dbReference type="PROSITE" id="PS00583">
    <property type="entry name" value="PFKB_KINASES_1"/>
    <property type="match status" value="1"/>
</dbReference>
<name>A0A6J6K6K9_9ZZZZ</name>
<dbReference type="SUPFAM" id="SSF53613">
    <property type="entry name" value="Ribokinase-like"/>
    <property type="match status" value="1"/>
</dbReference>
<keyword evidence="4" id="KW-0418">Kinase</keyword>
<organism evidence="7">
    <name type="scientific">freshwater metagenome</name>
    <dbReference type="NCBI Taxonomy" id="449393"/>
    <lineage>
        <taxon>unclassified sequences</taxon>
        <taxon>metagenomes</taxon>
        <taxon>ecological metagenomes</taxon>
    </lineage>
</organism>
<evidence type="ECO:0000256" key="2">
    <source>
        <dbReference type="ARBA" id="ARBA00022679"/>
    </source>
</evidence>
<dbReference type="PANTHER" id="PTHR43085:SF1">
    <property type="entry name" value="PSEUDOURIDINE KINASE-RELATED"/>
    <property type="match status" value="1"/>
</dbReference>
<dbReference type="InterPro" id="IPR002173">
    <property type="entry name" value="Carboh/pur_kinase_PfkB_CS"/>
</dbReference>
<proteinExistence type="inferred from homology"/>
<sequence>MSDTVVVIGEALMDCVIGPSGEPLREVPGGSPMNVAIGLGRLGLSTLLAARVGSDARGATITSHVKDSGVALIEESSGLAATSTATAHLSEDGSARYEFDLVWDVEASMIPEAPYLHVHAGSIACTLEPGASAVREILERSRAAGASISYDPNVRPHIMGSASDALPKIEAMIGLAHLVKASDEDAAWLYPGAALEDVAARWQTLGATLVVLTRGAEGATAWWSDAELSLPSHATSVVDTIGAGDTVTAGLVSALATRSLLGSAGAKRWATLSENDLVDIVSFALRAAAITVSRAGADLPTLADMKGVI</sequence>
<keyword evidence="2" id="KW-0808">Transferase</keyword>
<dbReference type="InterPro" id="IPR050306">
    <property type="entry name" value="PfkB_Carbo_kinase"/>
</dbReference>
<keyword evidence="5" id="KW-0067">ATP-binding</keyword>
<evidence type="ECO:0000313" key="7">
    <source>
        <dbReference type="EMBL" id="CAB4643995.1"/>
    </source>
</evidence>
<evidence type="ECO:0000256" key="4">
    <source>
        <dbReference type="ARBA" id="ARBA00022777"/>
    </source>
</evidence>
<dbReference type="Gene3D" id="3.40.1190.20">
    <property type="match status" value="1"/>
</dbReference>
<evidence type="ECO:0000259" key="6">
    <source>
        <dbReference type="Pfam" id="PF00294"/>
    </source>
</evidence>
<evidence type="ECO:0000256" key="3">
    <source>
        <dbReference type="ARBA" id="ARBA00022741"/>
    </source>
</evidence>
<reference evidence="7" key="1">
    <citation type="submission" date="2020-05" db="EMBL/GenBank/DDBJ databases">
        <authorList>
            <person name="Chiriac C."/>
            <person name="Salcher M."/>
            <person name="Ghai R."/>
            <person name="Kavagutti S V."/>
        </authorList>
    </citation>
    <scope>NUCLEOTIDE SEQUENCE</scope>
</reference>
<dbReference type="GO" id="GO:0016301">
    <property type="term" value="F:kinase activity"/>
    <property type="evidence" value="ECO:0007669"/>
    <property type="project" value="UniProtKB-KW"/>
</dbReference>
<evidence type="ECO:0000256" key="1">
    <source>
        <dbReference type="ARBA" id="ARBA00010688"/>
    </source>
</evidence>
<keyword evidence="3" id="KW-0547">Nucleotide-binding</keyword>
<evidence type="ECO:0000256" key="5">
    <source>
        <dbReference type="ARBA" id="ARBA00022840"/>
    </source>
</evidence>
<dbReference type="InterPro" id="IPR011611">
    <property type="entry name" value="PfkB_dom"/>
</dbReference>
<protein>
    <submittedName>
        <fullName evidence="7">Unannotated protein</fullName>
    </submittedName>
</protein>
<dbReference type="Pfam" id="PF00294">
    <property type="entry name" value="PfkB"/>
    <property type="match status" value="1"/>
</dbReference>
<dbReference type="EMBL" id="CAEZVY010000077">
    <property type="protein sequence ID" value="CAB4643995.1"/>
    <property type="molecule type" value="Genomic_DNA"/>
</dbReference>
<dbReference type="PROSITE" id="PS00584">
    <property type="entry name" value="PFKB_KINASES_2"/>
    <property type="match status" value="1"/>
</dbReference>
<dbReference type="PANTHER" id="PTHR43085">
    <property type="entry name" value="HEXOKINASE FAMILY MEMBER"/>
    <property type="match status" value="1"/>
</dbReference>
<comment type="similarity">
    <text evidence="1">Belongs to the carbohydrate kinase PfkB family.</text>
</comment>
<dbReference type="CDD" id="cd01167">
    <property type="entry name" value="bac_FRK"/>
    <property type="match status" value="1"/>
</dbReference>
<dbReference type="GO" id="GO:0005524">
    <property type="term" value="F:ATP binding"/>
    <property type="evidence" value="ECO:0007669"/>
    <property type="project" value="UniProtKB-KW"/>
</dbReference>
<dbReference type="AlphaFoldDB" id="A0A6J6K6K9"/>
<accession>A0A6J6K6K9</accession>
<dbReference type="InterPro" id="IPR029056">
    <property type="entry name" value="Ribokinase-like"/>
</dbReference>
<feature type="domain" description="Carbohydrate kinase PfkB" evidence="6">
    <location>
        <begin position="4"/>
        <end position="300"/>
    </location>
</feature>
<gene>
    <name evidence="7" type="ORF">UFOPK2158_00817</name>
</gene>